<dbReference type="InterPro" id="IPR000408">
    <property type="entry name" value="Reg_chr_condens"/>
</dbReference>
<accession>A0ABR2LA83</accession>
<comment type="caution">
    <text evidence="2">The sequence shown here is derived from an EMBL/GenBank/DDBJ whole genome shotgun (WGS) entry which is preliminary data.</text>
</comment>
<dbReference type="EMBL" id="JAPFFF010000001">
    <property type="protein sequence ID" value="KAK8899886.1"/>
    <property type="molecule type" value="Genomic_DNA"/>
</dbReference>
<dbReference type="PROSITE" id="PS50012">
    <property type="entry name" value="RCC1_3"/>
    <property type="match status" value="1"/>
</dbReference>
<proteinExistence type="predicted"/>
<name>A0ABR2LA83_9EUKA</name>
<dbReference type="InterPro" id="IPR028641">
    <property type="entry name" value="RCC2"/>
</dbReference>
<dbReference type="PANTHER" id="PTHR46207">
    <property type="entry name" value="PROTEIN RCC2"/>
    <property type="match status" value="1"/>
</dbReference>
<feature type="repeat" description="RCC1" evidence="1">
    <location>
        <begin position="52"/>
        <end position="101"/>
    </location>
</feature>
<dbReference type="Gene3D" id="2.130.10.30">
    <property type="entry name" value="Regulator of chromosome condensation 1/beta-lactamase-inhibitor protein II"/>
    <property type="match status" value="2"/>
</dbReference>
<dbReference type="InterPro" id="IPR009091">
    <property type="entry name" value="RCC1/BLIP-II"/>
</dbReference>
<evidence type="ECO:0000256" key="1">
    <source>
        <dbReference type="PROSITE-ProRule" id="PRU00235"/>
    </source>
</evidence>
<reference evidence="2 3" key="1">
    <citation type="submission" date="2024-04" db="EMBL/GenBank/DDBJ databases">
        <title>Tritrichomonas musculus Genome.</title>
        <authorList>
            <person name="Alves-Ferreira E."/>
            <person name="Grigg M."/>
            <person name="Lorenzi H."/>
            <person name="Galac M."/>
        </authorList>
    </citation>
    <scope>NUCLEOTIDE SEQUENCE [LARGE SCALE GENOMIC DNA]</scope>
    <source>
        <strain evidence="2 3">EAF2021</strain>
    </source>
</reference>
<gene>
    <name evidence="2" type="ORF">M9Y10_002209</name>
</gene>
<evidence type="ECO:0000313" key="2">
    <source>
        <dbReference type="EMBL" id="KAK8899886.1"/>
    </source>
</evidence>
<protein>
    <submittedName>
        <fullName evidence="2">Alpha tubulin suppressor</fullName>
    </submittedName>
</protein>
<evidence type="ECO:0000313" key="3">
    <source>
        <dbReference type="Proteomes" id="UP001470230"/>
    </source>
</evidence>
<dbReference type="SUPFAM" id="SSF50985">
    <property type="entry name" value="RCC1/BLIP-II"/>
    <property type="match status" value="1"/>
</dbReference>
<dbReference type="Pfam" id="PF00415">
    <property type="entry name" value="RCC1"/>
    <property type="match status" value="1"/>
</dbReference>
<dbReference type="PANTHER" id="PTHR46207:SF1">
    <property type="entry name" value="PROTEIN RCC2"/>
    <property type="match status" value="1"/>
</dbReference>
<sequence length="342" mass="37852">MKNKSTLYGFFKGLSNDENQIEGIDLKTPENELILSQGAASENHIVLLYSDGSSISFGANNKGQLGIGSSSDVNEFNSVSSNEKFTSVACGEDFTLWISENGCLYVSGINNFNVPTTLNGIHATQCSAYKQAASVITEKKTVLFWSDFHDFNNFKEYSLINPAVAISCGINFVSVLLENQTLFQIRSDGSIEPVIVKTSPITTNDRFIQMSSCESYTVAIDFNSNLWLFGQVGKLKSYPNLPPICTNVIQVFTLPNSIVAILSNRRAMVLGENQDGQLGTGNKQATYEFQLVQLKYPVLSVIGNERMIIYIPRPLTKSFVKCDQSEFIPGYQKYLNNPEKLI</sequence>
<keyword evidence="3" id="KW-1185">Reference proteome</keyword>
<organism evidence="2 3">
    <name type="scientific">Tritrichomonas musculus</name>
    <dbReference type="NCBI Taxonomy" id="1915356"/>
    <lineage>
        <taxon>Eukaryota</taxon>
        <taxon>Metamonada</taxon>
        <taxon>Parabasalia</taxon>
        <taxon>Tritrichomonadida</taxon>
        <taxon>Tritrichomonadidae</taxon>
        <taxon>Tritrichomonas</taxon>
    </lineage>
</organism>
<dbReference type="Proteomes" id="UP001470230">
    <property type="component" value="Unassembled WGS sequence"/>
</dbReference>